<evidence type="ECO:0008006" key="6">
    <source>
        <dbReference type="Google" id="ProtNLM"/>
    </source>
</evidence>
<dbReference type="Gene3D" id="2.60.120.200">
    <property type="match status" value="3"/>
</dbReference>
<evidence type="ECO:0000313" key="5">
    <source>
        <dbReference type="Proteomes" id="UP000541425"/>
    </source>
</evidence>
<dbReference type="InterPro" id="IPR013320">
    <property type="entry name" value="ConA-like_dom_sf"/>
</dbReference>
<dbReference type="SUPFAM" id="SSF49899">
    <property type="entry name" value="Concanavalin A-like lectins/glucanases"/>
    <property type="match status" value="1"/>
</dbReference>
<evidence type="ECO:0000313" key="4">
    <source>
        <dbReference type="EMBL" id="MBB3702473.1"/>
    </source>
</evidence>
<dbReference type="Pfam" id="PF18370">
    <property type="entry name" value="RGI_lyase"/>
    <property type="match status" value="1"/>
</dbReference>
<comment type="caution">
    <text evidence="4">The sequence shown here is derived from an EMBL/GenBank/DDBJ whole genome shotgun (WGS) entry which is preliminary data.</text>
</comment>
<feature type="domain" description="Cleaved adhesin" evidence="2">
    <location>
        <begin position="59"/>
        <end position="131"/>
    </location>
</feature>
<feature type="signal peptide" evidence="1">
    <location>
        <begin position="1"/>
        <end position="17"/>
    </location>
</feature>
<dbReference type="GO" id="GO:0005975">
    <property type="term" value="P:carbohydrate metabolic process"/>
    <property type="evidence" value="ECO:0007669"/>
    <property type="project" value="UniProtKB-ARBA"/>
</dbReference>
<protein>
    <recommendedName>
        <fullName evidence="6">CARDB domain-containing protein</fullName>
    </recommendedName>
</protein>
<dbReference type="Proteomes" id="UP000541425">
    <property type="component" value="Unassembled WGS sequence"/>
</dbReference>
<evidence type="ECO:0000259" key="2">
    <source>
        <dbReference type="Pfam" id="PF07675"/>
    </source>
</evidence>
<proteinExistence type="predicted"/>
<keyword evidence="1" id="KW-0732">Signal</keyword>
<evidence type="ECO:0000259" key="3">
    <source>
        <dbReference type="Pfam" id="PF18370"/>
    </source>
</evidence>
<gene>
    <name evidence="4" type="ORF">FHS60_000931</name>
</gene>
<dbReference type="AlphaFoldDB" id="A0A7W5XXK9"/>
<dbReference type="InterPro" id="IPR011628">
    <property type="entry name" value="Cleaved_adhesin"/>
</dbReference>
<evidence type="ECO:0000256" key="1">
    <source>
        <dbReference type="SAM" id="SignalP"/>
    </source>
</evidence>
<dbReference type="EMBL" id="JACICA010000003">
    <property type="protein sequence ID" value="MBB3702473.1"/>
    <property type="molecule type" value="Genomic_DNA"/>
</dbReference>
<dbReference type="GO" id="GO:0004553">
    <property type="term" value="F:hydrolase activity, hydrolyzing O-glycosyl compounds"/>
    <property type="evidence" value="ECO:0007669"/>
    <property type="project" value="UniProtKB-ARBA"/>
</dbReference>
<dbReference type="RefSeq" id="WP_244957428.1">
    <property type="nucleotide sequence ID" value="NZ_JACICA010000003.1"/>
</dbReference>
<feature type="domain" description="Cleaved adhesin" evidence="2">
    <location>
        <begin position="733"/>
        <end position="810"/>
    </location>
</feature>
<dbReference type="NCBIfam" id="NF038128">
    <property type="entry name" value="choice_anch_J"/>
    <property type="match status" value="3"/>
</dbReference>
<feature type="domain" description="Rhamnogalacturonan I lyase beta-sheet" evidence="3">
    <location>
        <begin position="855"/>
        <end position="907"/>
    </location>
</feature>
<name>A0A7W5XXK9_9BACT</name>
<sequence>MRSTIVAMMMLPLALQAQNITLPWTQTFEEESAFECFTVLDANTDDQAFKFNLISQAASCSRTIQADDWLFSPKVALKAGKTYSLAFVVSGESQNAKETYEVKIGQGTTVDDMTKTLVEEKEAPEDFIEKATVTTSFSVPADGEYNIGWHFNTAFQFNEGALYIYSIELKEQLAAGAPTGVTNATVTPAANGGNSAVINFTAPSTDQSGGVLTSLTKIEVYRGDQLVHTFENPLPGSALSYTDTNVPNGTTTYKLVPSNAQGQGSEVSVSAFVGIDVPAAVAKLNLTYANGKAQLAWDKVTTGANGAYVNPASITYTLKRGKSTELTSTLTANTYEDTPTVPEQQELLYYSITPKNEAGEGKVTYSKMVVTGKPYTLPMYESFKNGKMSNFWLVDYNNRVRWTPLADEGSFSQDADRGFIAFTPMFDGEWSRLESGLIDLGTAKEPMLTFYYKTHTQAEDTLVVSVSKDYAALDTIKAIPMKTTVTRQWVKVELSLKQFVGSKFIQLAFDYKGQSNASNIYLDNISLVDRKDNDLKAELTEAPAHLRVDLPASVVVSVTNIGATDVNDYDVVLYNGDKRLVSMKGAAVAQGNKVENTLTFTPQRDLGDVANLYAKVEYTADQDLTDNTTDTVSVSVKYPSYPAAKQLQAVAGTNNKLTWGTPNAPRTQDEPVTESFENYDDFTYKNIGDWSLYDVDNHTVYGFNESTFPGMGDRQAWTVFNYSATTPASGPGWKGHSGDKLLISFGAPRAVTQNWLVSPELPGKAQTISLWEKAFKAENNETYSVYYSTTGFNRADFQLIADAHVVPTDWAKAEYNLPEGAKYFAIVASSKDGFATLIDDITFLPDSSAAQQLTLVGYNIYRDGVKLNSTPVQGNQFTDTVGGGQYTYTVTAVYDKGESRFSNAAKVGTTSGIATTETATTADENAPRYDLSGRRVSKTFKGLYISNGKKQINK</sequence>
<feature type="chain" id="PRO_5030584298" description="CARDB domain-containing protein" evidence="1">
    <location>
        <begin position="18"/>
        <end position="954"/>
    </location>
</feature>
<dbReference type="InterPro" id="IPR041624">
    <property type="entry name" value="RGI_lyase"/>
</dbReference>
<organism evidence="4 5">
    <name type="scientific">Alloprevotella rava</name>
    <dbReference type="NCBI Taxonomy" id="671218"/>
    <lineage>
        <taxon>Bacteria</taxon>
        <taxon>Pseudomonadati</taxon>
        <taxon>Bacteroidota</taxon>
        <taxon>Bacteroidia</taxon>
        <taxon>Bacteroidales</taxon>
        <taxon>Prevotellaceae</taxon>
        <taxon>Alloprevotella</taxon>
    </lineage>
</organism>
<dbReference type="Pfam" id="PF07675">
    <property type="entry name" value="Cleaved_Adhesin"/>
    <property type="match status" value="2"/>
</dbReference>
<accession>A0A7W5XXK9</accession>
<reference evidence="4 5" key="1">
    <citation type="submission" date="2020-08" db="EMBL/GenBank/DDBJ databases">
        <title>Genomic Encyclopedia of Type Strains, Phase IV (KMG-IV): sequencing the most valuable type-strain genomes for metagenomic binning, comparative biology and taxonomic classification.</title>
        <authorList>
            <person name="Goeker M."/>
        </authorList>
    </citation>
    <scope>NUCLEOTIDE SEQUENCE [LARGE SCALE GENOMIC DNA]</scope>
    <source>
        <strain evidence="4 5">DSM 22548</strain>
    </source>
</reference>
<dbReference type="Gene3D" id="2.60.40.10">
    <property type="entry name" value="Immunoglobulins"/>
    <property type="match status" value="2"/>
</dbReference>
<dbReference type="InterPro" id="IPR013783">
    <property type="entry name" value="Ig-like_fold"/>
</dbReference>